<evidence type="ECO:0000313" key="2">
    <source>
        <dbReference type="Proteomes" id="UP000733744"/>
    </source>
</evidence>
<dbReference type="Pfam" id="PF11902">
    <property type="entry name" value="DUF3422"/>
    <property type="match status" value="1"/>
</dbReference>
<evidence type="ECO:0000313" key="1">
    <source>
        <dbReference type="EMBL" id="TRW94222.1"/>
    </source>
</evidence>
<reference evidence="1 2" key="1">
    <citation type="journal article" date="2019" name="Antonie Van Leeuwenhoek">
        <title>Description of 'Ca. Methylobacter oryzae' KRF1, a novel species from the environmentally important Methylobacter clade 2.</title>
        <authorList>
            <person name="Khatri K."/>
            <person name="Mohite J.A."/>
            <person name="Pandit P.S."/>
            <person name="Bahulikar R."/>
            <person name="Rahalkar M.C."/>
        </authorList>
    </citation>
    <scope>NUCLEOTIDE SEQUENCE [LARGE SCALE GENOMIC DNA]</scope>
    <source>
        <strain evidence="1 2">KRF1</strain>
    </source>
</reference>
<dbReference type="RefSeq" id="WP_127029082.1">
    <property type="nucleotide sequence ID" value="NZ_RYFG02000100.1"/>
</dbReference>
<accession>A0ABY3CAN9</accession>
<dbReference type="Proteomes" id="UP000733744">
    <property type="component" value="Unassembled WGS sequence"/>
</dbReference>
<organism evidence="1 2">
    <name type="scientific">Candidatus Methylobacter oryzae</name>
    <dbReference type="NCBI Taxonomy" id="2497749"/>
    <lineage>
        <taxon>Bacteria</taxon>
        <taxon>Pseudomonadati</taxon>
        <taxon>Pseudomonadota</taxon>
        <taxon>Gammaproteobacteria</taxon>
        <taxon>Methylococcales</taxon>
        <taxon>Methylococcaceae</taxon>
        <taxon>Methylobacter</taxon>
    </lineage>
</organism>
<comment type="caution">
    <text evidence="1">The sequence shown here is derived from an EMBL/GenBank/DDBJ whole genome shotgun (WGS) entry which is preliminary data.</text>
</comment>
<dbReference type="EMBL" id="RYFG02000100">
    <property type="protein sequence ID" value="TRW94222.1"/>
    <property type="molecule type" value="Genomic_DNA"/>
</dbReference>
<keyword evidence="2" id="KW-1185">Reference proteome</keyword>
<sequence>MTTLFPIPENHPQRFVLHNEVHARAPVVLNLPVRASHLALLLSSDEKMQERQHLAKLCERFGVTPPEKDADHFSATFNSFQIRWEQHGEFSTYSFYVQDTPRDPFTDPALKKVPVDWMSQLRGQVIVAAHASIVSAADIDYDESADLGTLSAYFADNPVVGSKVTGGAASVFTDFRVHVDGFSRFLIINHGLRTAQAGRLLQRLFEIEVYRVMALLAFPIARKLYPALNKSDRQLYTITNAMTLPDNNDGKLLDELTTLAAEVENYISSNHFRFAAASAYYQLVEQRVNDLREVRIQGIQTLGEFIKRRLEPAVNTCESVSRRFTQLSERVSNASQLLRTRVDSLIERQNQALLSSMALRAKMQLRMQQMVEGISMVAITYYAASLTGKIAEALHAVGWKVNPEIVEGVSIPFILIIIAIGIKRIHKIIASTTDHH</sequence>
<dbReference type="InterPro" id="IPR021830">
    <property type="entry name" value="DUF3422"/>
</dbReference>
<gene>
    <name evidence="1" type="ORF">EKO24_012290</name>
</gene>
<proteinExistence type="predicted"/>
<name>A0ABY3CAN9_9GAMM</name>
<protein>
    <submittedName>
        <fullName evidence="1">DUF3422 domain-containing protein</fullName>
    </submittedName>
</protein>